<dbReference type="AlphaFoldDB" id="A0A6A5TJS5"/>
<keyword evidence="1" id="KW-1133">Transmembrane helix</keyword>
<sequence length="98" mass="10978">MCQDLAAPLPATDLPSYPRTIPGNVRICLVRLFNSPSYRIYLVSGRILALARLLYGWCVLGLVWALAWTASYERLCHFSTVPSKTSRPYHMYLGASDA</sequence>
<evidence type="ECO:0000313" key="3">
    <source>
        <dbReference type="Proteomes" id="UP000800035"/>
    </source>
</evidence>
<reference evidence="2" key="1">
    <citation type="journal article" date="2020" name="Stud. Mycol.">
        <title>101 Dothideomycetes genomes: a test case for predicting lifestyles and emergence of pathogens.</title>
        <authorList>
            <person name="Haridas S."/>
            <person name="Albert R."/>
            <person name="Binder M."/>
            <person name="Bloem J."/>
            <person name="Labutti K."/>
            <person name="Salamov A."/>
            <person name="Andreopoulos B."/>
            <person name="Baker S."/>
            <person name="Barry K."/>
            <person name="Bills G."/>
            <person name="Bluhm B."/>
            <person name="Cannon C."/>
            <person name="Castanera R."/>
            <person name="Culley D."/>
            <person name="Daum C."/>
            <person name="Ezra D."/>
            <person name="Gonzalez J."/>
            <person name="Henrissat B."/>
            <person name="Kuo A."/>
            <person name="Liang C."/>
            <person name="Lipzen A."/>
            <person name="Lutzoni F."/>
            <person name="Magnuson J."/>
            <person name="Mondo S."/>
            <person name="Nolan M."/>
            <person name="Ohm R."/>
            <person name="Pangilinan J."/>
            <person name="Park H.-J."/>
            <person name="Ramirez L."/>
            <person name="Alfaro M."/>
            <person name="Sun H."/>
            <person name="Tritt A."/>
            <person name="Yoshinaga Y."/>
            <person name="Zwiers L.-H."/>
            <person name="Turgeon B."/>
            <person name="Goodwin S."/>
            <person name="Spatafora J."/>
            <person name="Crous P."/>
            <person name="Grigoriev I."/>
        </authorList>
    </citation>
    <scope>NUCLEOTIDE SEQUENCE</scope>
    <source>
        <strain evidence="2">CBS 675.92</strain>
    </source>
</reference>
<feature type="transmembrane region" description="Helical" evidence="1">
    <location>
        <begin position="47"/>
        <end position="68"/>
    </location>
</feature>
<keyword evidence="1" id="KW-0472">Membrane</keyword>
<accession>A0A6A5TJS5</accession>
<gene>
    <name evidence="2" type="ORF">CC80DRAFT_278560</name>
</gene>
<protein>
    <submittedName>
        <fullName evidence="2">Uncharacterized protein</fullName>
    </submittedName>
</protein>
<evidence type="ECO:0000313" key="2">
    <source>
        <dbReference type="EMBL" id="KAF1949197.1"/>
    </source>
</evidence>
<organism evidence="2 3">
    <name type="scientific">Byssothecium circinans</name>
    <dbReference type="NCBI Taxonomy" id="147558"/>
    <lineage>
        <taxon>Eukaryota</taxon>
        <taxon>Fungi</taxon>
        <taxon>Dikarya</taxon>
        <taxon>Ascomycota</taxon>
        <taxon>Pezizomycotina</taxon>
        <taxon>Dothideomycetes</taxon>
        <taxon>Pleosporomycetidae</taxon>
        <taxon>Pleosporales</taxon>
        <taxon>Massarineae</taxon>
        <taxon>Massarinaceae</taxon>
        <taxon>Byssothecium</taxon>
    </lineage>
</organism>
<evidence type="ECO:0000256" key="1">
    <source>
        <dbReference type="SAM" id="Phobius"/>
    </source>
</evidence>
<proteinExistence type="predicted"/>
<keyword evidence="3" id="KW-1185">Reference proteome</keyword>
<name>A0A6A5TJS5_9PLEO</name>
<dbReference type="EMBL" id="ML977040">
    <property type="protein sequence ID" value="KAF1949197.1"/>
    <property type="molecule type" value="Genomic_DNA"/>
</dbReference>
<keyword evidence="1" id="KW-0812">Transmembrane</keyword>
<dbReference type="Proteomes" id="UP000800035">
    <property type="component" value="Unassembled WGS sequence"/>
</dbReference>